<feature type="transmembrane region" description="Helical" evidence="15">
    <location>
        <begin position="447"/>
        <end position="471"/>
    </location>
</feature>
<dbReference type="GO" id="GO:0016020">
    <property type="term" value="C:membrane"/>
    <property type="evidence" value="ECO:0007669"/>
    <property type="project" value="UniProtKB-SubCell"/>
</dbReference>
<feature type="domain" description="HMA" evidence="17">
    <location>
        <begin position="180"/>
        <end position="245"/>
    </location>
</feature>
<dbReference type="GO" id="GO:0005524">
    <property type="term" value="F:ATP binding"/>
    <property type="evidence" value="ECO:0007669"/>
    <property type="project" value="UniProtKB-UniRule"/>
</dbReference>
<organism evidence="18 19">
    <name type="scientific">Grifola frondosa</name>
    <name type="common">Maitake</name>
    <name type="synonym">Polyporus frondosus</name>
    <dbReference type="NCBI Taxonomy" id="5627"/>
    <lineage>
        <taxon>Eukaryota</taxon>
        <taxon>Fungi</taxon>
        <taxon>Dikarya</taxon>
        <taxon>Basidiomycota</taxon>
        <taxon>Agaricomycotina</taxon>
        <taxon>Agaricomycetes</taxon>
        <taxon>Polyporales</taxon>
        <taxon>Grifolaceae</taxon>
        <taxon>Grifola</taxon>
    </lineage>
</organism>
<evidence type="ECO:0000256" key="2">
    <source>
        <dbReference type="ARBA" id="ARBA00006024"/>
    </source>
</evidence>
<feature type="transmembrane region" description="Helical" evidence="15">
    <location>
        <begin position="545"/>
        <end position="566"/>
    </location>
</feature>
<feature type="transmembrane region" description="Helical" evidence="15">
    <location>
        <begin position="1152"/>
        <end position="1173"/>
    </location>
</feature>
<feature type="transmembrane region" description="Helical" evidence="15">
    <location>
        <begin position="758"/>
        <end position="782"/>
    </location>
</feature>
<keyword evidence="13" id="KW-0406">Ion transport</keyword>
<dbReference type="SUPFAM" id="SSF81653">
    <property type="entry name" value="Calcium ATPase, transduction domain A"/>
    <property type="match status" value="1"/>
</dbReference>
<dbReference type="SUPFAM" id="SSF55008">
    <property type="entry name" value="HMA, heavy metal-associated domain"/>
    <property type="match status" value="4"/>
</dbReference>
<protein>
    <submittedName>
        <fullName evidence="18">Putative copper-transporting ATPase HMA5</fullName>
    </submittedName>
</protein>
<feature type="domain" description="HMA" evidence="17">
    <location>
        <begin position="8"/>
        <end position="74"/>
    </location>
</feature>
<evidence type="ECO:0000256" key="6">
    <source>
        <dbReference type="ARBA" id="ARBA00022737"/>
    </source>
</evidence>
<dbReference type="InterPro" id="IPR017969">
    <property type="entry name" value="Heavy-metal-associated_CS"/>
</dbReference>
<evidence type="ECO:0000256" key="1">
    <source>
        <dbReference type="ARBA" id="ARBA00004127"/>
    </source>
</evidence>
<dbReference type="InterPro" id="IPR044492">
    <property type="entry name" value="P_typ_ATPase_HD_dom"/>
</dbReference>
<dbReference type="SFLD" id="SFLDG00002">
    <property type="entry name" value="C1.7:_P-type_atpase_like"/>
    <property type="match status" value="1"/>
</dbReference>
<keyword evidence="14 15" id="KW-0472">Membrane</keyword>
<dbReference type="InterPro" id="IPR023214">
    <property type="entry name" value="HAD_sf"/>
</dbReference>
<dbReference type="PROSITE" id="PS00154">
    <property type="entry name" value="ATPASE_E1_E2"/>
    <property type="match status" value="1"/>
</dbReference>
<evidence type="ECO:0000256" key="11">
    <source>
        <dbReference type="ARBA" id="ARBA00022989"/>
    </source>
</evidence>
<keyword evidence="19" id="KW-1185">Reference proteome</keyword>
<keyword evidence="7 15" id="KW-0547">Nucleotide-binding</keyword>
<dbReference type="Gene3D" id="2.70.150.10">
    <property type="entry name" value="Calcium-transporting ATPase, cytoplasmic transduction domain A"/>
    <property type="match status" value="1"/>
</dbReference>
<comment type="similarity">
    <text evidence="2 15">Belongs to the cation transport ATPase (P-type) (TC 3.A.3) family. Type IB subfamily.</text>
</comment>
<dbReference type="SUPFAM" id="SSF56784">
    <property type="entry name" value="HAD-like"/>
    <property type="match status" value="1"/>
</dbReference>
<dbReference type="Proteomes" id="UP000092993">
    <property type="component" value="Unassembled WGS sequence"/>
</dbReference>
<feature type="compositionally biased region" description="Basic and acidic residues" evidence="16">
    <location>
        <begin position="141"/>
        <end position="150"/>
    </location>
</feature>
<dbReference type="NCBIfam" id="TIGR01525">
    <property type="entry name" value="ATPase-IB_hvy"/>
    <property type="match status" value="1"/>
</dbReference>
<evidence type="ECO:0000256" key="7">
    <source>
        <dbReference type="ARBA" id="ARBA00022741"/>
    </source>
</evidence>
<dbReference type="CDD" id="cd00371">
    <property type="entry name" value="HMA"/>
    <property type="match status" value="2"/>
</dbReference>
<gene>
    <name evidence="18" type="primary">HMA5</name>
    <name evidence="18" type="ORF">A0H81_09866</name>
</gene>
<dbReference type="CDD" id="cd02094">
    <property type="entry name" value="P-type_ATPase_Cu-like"/>
    <property type="match status" value="1"/>
</dbReference>
<dbReference type="SFLD" id="SFLDF00027">
    <property type="entry name" value="p-type_atpase"/>
    <property type="match status" value="1"/>
</dbReference>
<dbReference type="InterPro" id="IPR027256">
    <property type="entry name" value="P-typ_ATPase_IB"/>
</dbReference>
<dbReference type="PRINTS" id="PR00119">
    <property type="entry name" value="CATATPASE"/>
</dbReference>
<dbReference type="Gene3D" id="3.30.70.100">
    <property type="match status" value="4"/>
</dbReference>
<dbReference type="InterPro" id="IPR006122">
    <property type="entry name" value="HMA_Cu_ion-bd"/>
</dbReference>
<keyword evidence="11 15" id="KW-1133">Transmembrane helix</keyword>
<evidence type="ECO:0000256" key="14">
    <source>
        <dbReference type="ARBA" id="ARBA00023136"/>
    </source>
</evidence>
<dbReference type="EMBL" id="LUGG01000014">
    <property type="protein sequence ID" value="OBZ70406.1"/>
    <property type="molecule type" value="Genomic_DNA"/>
</dbReference>
<evidence type="ECO:0000256" key="5">
    <source>
        <dbReference type="ARBA" id="ARBA00022723"/>
    </source>
</evidence>
<evidence type="ECO:0000256" key="8">
    <source>
        <dbReference type="ARBA" id="ARBA00022840"/>
    </source>
</evidence>
<dbReference type="OrthoDB" id="432719at2759"/>
<keyword evidence="9" id="KW-0460">Magnesium</keyword>
<dbReference type="InterPro" id="IPR036163">
    <property type="entry name" value="HMA_dom_sf"/>
</dbReference>
<dbReference type="OMA" id="AMHRRHQ"/>
<dbReference type="InterPro" id="IPR036412">
    <property type="entry name" value="HAD-like_sf"/>
</dbReference>
<evidence type="ECO:0000256" key="9">
    <source>
        <dbReference type="ARBA" id="ARBA00022842"/>
    </source>
</evidence>
<feature type="transmembrane region" description="Helical" evidence="15">
    <location>
        <begin position="802"/>
        <end position="825"/>
    </location>
</feature>
<keyword evidence="5 15" id="KW-0479">Metal-binding</keyword>
<name>A0A1C7M1W2_GRIFR</name>
<dbReference type="GO" id="GO:0005507">
    <property type="term" value="F:copper ion binding"/>
    <property type="evidence" value="ECO:0007669"/>
    <property type="project" value="InterPro"/>
</dbReference>
<comment type="subcellular location">
    <subcellularLocation>
        <location evidence="1">Endomembrane system</location>
        <topology evidence="1">Multi-pass membrane protein</topology>
    </subcellularLocation>
    <subcellularLocation>
        <location evidence="15">Membrane</location>
    </subcellularLocation>
</comment>
<dbReference type="Gene3D" id="3.40.50.1000">
    <property type="entry name" value="HAD superfamily/HAD-like"/>
    <property type="match status" value="1"/>
</dbReference>
<dbReference type="STRING" id="5627.A0A1C7M1W2"/>
<dbReference type="InterPro" id="IPR001757">
    <property type="entry name" value="P_typ_ATPase"/>
</dbReference>
<dbReference type="Pfam" id="PF00403">
    <property type="entry name" value="HMA"/>
    <property type="match status" value="2"/>
</dbReference>
<dbReference type="GO" id="GO:0043682">
    <property type="term" value="F:P-type divalent copper transporter activity"/>
    <property type="evidence" value="ECO:0007669"/>
    <property type="project" value="TreeGrafter"/>
</dbReference>
<dbReference type="FunFam" id="3.30.70.100:FF:000001">
    <property type="entry name" value="ATPase copper transporting beta"/>
    <property type="match status" value="1"/>
</dbReference>
<feature type="transmembrane region" description="Helical" evidence="15">
    <location>
        <begin position="1179"/>
        <end position="1201"/>
    </location>
</feature>
<evidence type="ECO:0000256" key="12">
    <source>
        <dbReference type="ARBA" id="ARBA00023008"/>
    </source>
</evidence>
<dbReference type="AlphaFoldDB" id="A0A1C7M1W2"/>
<evidence type="ECO:0000256" key="10">
    <source>
        <dbReference type="ARBA" id="ARBA00022967"/>
    </source>
</evidence>
<dbReference type="PANTHER" id="PTHR43520:SF32">
    <property type="entry name" value="COPPER RESISTANCE P-TYPE ATPASE (EUROFUNG)"/>
    <property type="match status" value="1"/>
</dbReference>
<dbReference type="Pfam" id="PF00122">
    <property type="entry name" value="E1-E2_ATPase"/>
    <property type="match status" value="1"/>
</dbReference>
<dbReference type="SUPFAM" id="SSF81660">
    <property type="entry name" value="Metal cation-transporting ATPase, ATP-binding domain N"/>
    <property type="match status" value="1"/>
</dbReference>
<sequence length="1209" mass="129488">MDPNTGEIITTLFVSNMHCSSCVQTIEDALSSLTPAPTLVDVSIVTQSVTTKHLKELSSAVIRTALDDAGFDVVMTPQEDIKTAQHSFSQSISHLPSFMVHKRALHIEHCAQCKAEQAPQSEKRSPSLHERENFGEQTLFSDEHSQKVPKDSSSAISHTVDFPPAPQSPVLRENFSGSPQHVTLSIGGMTCASCSNTITQAVSELPGVSDVVVNLLGHSATATVAWPDLAQAVAQTIEDVGYDAEIFSVEPVHASPPSLLDQSTPHSDEDGPRRLTLFVGELMSQIHGVSEVAVNLLGKSATAVIERPELASQVQEAIENAGYEADVISSEPLNFSKGPRGALENASPRTVSLRVEGMFCAHCPEKVMTALSSLGPQVTIVKPLTSYTDPIFTISYIPSPPSFTIRSIIHAIANAPSPSTPFTVHIHHPPSLEVRARQMQQHEQRHLLERLIFSIIVAVPTFVIGIVYMSLVPSSNATRAWFERPMWTGNASRAEWALFFLATPVMFYSAGTFHRRSLKEIWALWRKGSRTPVWKRFVRFGSMNLLVSTGVSVAYFASIALLALAATSPPSPSGNGDTTTYFDSVVLLTMFLLAGRFLEAYSKGHTADAITALGKLKPTSALLFVPTSKATATETSSSSVSHAADLDLDLEKGSATHEHVASTKPGTKFEKVDVELLELGDIVRVQHGASPPADGTIVTGDSGAFDESSLTGESRLVKKQPGDKIGGETMLDQVVRVVREGQTHRAPIERIADLLTGYFVPVVTLLAIITWVIWLGLGLGGALPQDYLDIDVGGWPVWSLEFAIAVFVVACPCGIGLAAPTALLVGSGLAARYGILARGGGEAFQETAQLDIIVFDKTGTLTEGGEPRVTDAEMAVSPDDTQWASEDVLGVAAEIESASAHPLAIAIRQYCADHHASSQSGTSFEEVPGRGLKASFEALHCTAIIGNEAWIDEHDCPIDGKRFDALEAWKSQGKSVVLLGLRDESQPSTSFKLAAMFAVADPLRPEAEGLISRLHSQGLGTWMISGDNATTAKAVARSVGISETNVIAGVLPHQKAEKIQWLQQVGMKKEVRGWKRLFARKRLNDRCVVAMVGDGINDAPALTAADVGIAIGSGSDVAISSASFILVSSNLKSLLTLVDLSRTVFNRVKFNFLWATIYNLIALPIAAGVVYPAGHARLAPVWASLAMALSSVSVVCSSLLLKLYKEPSV</sequence>
<accession>A0A1C7M1W2</accession>
<keyword evidence="3" id="KW-0813">Transport</keyword>
<dbReference type="PROSITE" id="PS50846">
    <property type="entry name" value="HMA_2"/>
    <property type="match status" value="2"/>
</dbReference>
<evidence type="ECO:0000256" key="13">
    <source>
        <dbReference type="ARBA" id="ARBA00023065"/>
    </source>
</evidence>
<comment type="caution">
    <text evidence="18">The sequence shown here is derived from an EMBL/GenBank/DDBJ whole genome shotgun (WGS) entry which is preliminary data.</text>
</comment>
<dbReference type="InterPro" id="IPR008250">
    <property type="entry name" value="ATPase_P-typ_transduc_dom_A_sf"/>
</dbReference>
<proteinExistence type="inferred from homology"/>
<keyword evidence="8 15" id="KW-0067">ATP-binding</keyword>
<dbReference type="NCBIfam" id="TIGR00003">
    <property type="entry name" value="copper ion binding protein"/>
    <property type="match status" value="1"/>
</dbReference>
<dbReference type="PANTHER" id="PTHR43520">
    <property type="entry name" value="ATP7, ISOFORM B"/>
    <property type="match status" value="1"/>
</dbReference>
<evidence type="ECO:0000256" key="3">
    <source>
        <dbReference type="ARBA" id="ARBA00022448"/>
    </source>
</evidence>
<dbReference type="Gene3D" id="3.40.1110.10">
    <property type="entry name" value="Calcium-transporting ATPase, cytoplasmic domain N"/>
    <property type="match status" value="1"/>
</dbReference>
<evidence type="ECO:0000256" key="15">
    <source>
        <dbReference type="RuleBase" id="RU362081"/>
    </source>
</evidence>
<dbReference type="GO" id="GO:0016887">
    <property type="term" value="F:ATP hydrolysis activity"/>
    <property type="evidence" value="ECO:0007669"/>
    <property type="project" value="InterPro"/>
</dbReference>
<evidence type="ECO:0000259" key="17">
    <source>
        <dbReference type="PROSITE" id="PS50846"/>
    </source>
</evidence>
<keyword evidence="6" id="KW-0677">Repeat</keyword>
<dbReference type="PROSITE" id="PS01047">
    <property type="entry name" value="HMA_1"/>
    <property type="match status" value="2"/>
</dbReference>
<dbReference type="GO" id="GO:0055070">
    <property type="term" value="P:copper ion homeostasis"/>
    <property type="evidence" value="ECO:0007669"/>
    <property type="project" value="TreeGrafter"/>
</dbReference>
<dbReference type="NCBIfam" id="TIGR01494">
    <property type="entry name" value="ATPase_P-type"/>
    <property type="match status" value="2"/>
</dbReference>
<evidence type="ECO:0000313" key="18">
    <source>
        <dbReference type="EMBL" id="OBZ70406.1"/>
    </source>
</evidence>
<keyword evidence="4 15" id="KW-0812">Transmembrane</keyword>
<feature type="transmembrane region" description="Helical" evidence="15">
    <location>
        <begin position="578"/>
        <end position="598"/>
    </location>
</feature>
<keyword evidence="10" id="KW-1278">Translocase</keyword>
<dbReference type="InterPro" id="IPR006121">
    <property type="entry name" value="HMA_dom"/>
</dbReference>
<dbReference type="InterPro" id="IPR018303">
    <property type="entry name" value="ATPase_P-typ_P_site"/>
</dbReference>
<reference evidence="18 19" key="1">
    <citation type="submission" date="2016-03" db="EMBL/GenBank/DDBJ databases">
        <title>Whole genome sequencing of Grifola frondosa 9006-11.</title>
        <authorList>
            <person name="Min B."/>
            <person name="Park H."/>
            <person name="Kim J.-G."/>
            <person name="Cho H."/>
            <person name="Oh Y.-L."/>
            <person name="Kong W.-S."/>
            <person name="Choi I.-G."/>
        </authorList>
    </citation>
    <scope>NUCLEOTIDE SEQUENCE [LARGE SCALE GENOMIC DNA]</scope>
    <source>
        <strain evidence="18 19">9006-11</strain>
    </source>
</reference>
<evidence type="ECO:0000256" key="4">
    <source>
        <dbReference type="ARBA" id="ARBA00022692"/>
    </source>
</evidence>
<dbReference type="SFLD" id="SFLDS00003">
    <property type="entry name" value="Haloacid_Dehalogenase"/>
    <property type="match status" value="1"/>
</dbReference>
<evidence type="ECO:0000256" key="16">
    <source>
        <dbReference type="SAM" id="MobiDB-lite"/>
    </source>
</evidence>
<feature type="region of interest" description="Disordered" evidence="16">
    <location>
        <begin position="137"/>
        <end position="176"/>
    </location>
</feature>
<dbReference type="InterPro" id="IPR023299">
    <property type="entry name" value="ATPase_P-typ_cyto_dom_N"/>
</dbReference>
<dbReference type="InterPro" id="IPR023298">
    <property type="entry name" value="ATPase_P-typ_TM_dom_sf"/>
</dbReference>
<dbReference type="SUPFAM" id="SSF81665">
    <property type="entry name" value="Calcium ATPase, transmembrane domain M"/>
    <property type="match status" value="1"/>
</dbReference>
<dbReference type="Pfam" id="PF00702">
    <property type="entry name" value="Hydrolase"/>
    <property type="match status" value="1"/>
</dbReference>
<keyword evidence="12" id="KW-0186">Copper</keyword>
<evidence type="ECO:0000313" key="19">
    <source>
        <dbReference type="Proteomes" id="UP000092993"/>
    </source>
</evidence>
<dbReference type="InterPro" id="IPR059000">
    <property type="entry name" value="ATPase_P-type_domA"/>
</dbReference>